<evidence type="ECO:0000256" key="1">
    <source>
        <dbReference type="SAM" id="Phobius"/>
    </source>
</evidence>
<feature type="transmembrane region" description="Helical" evidence="1">
    <location>
        <begin position="68"/>
        <end position="94"/>
    </location>
</feature>
<proteinExistence type="predicted"/>
<dbReference type="GO" id="GO:0140359">
    <property type="term" value="F:ABC-type transporter activity"/>
    <property type="evidence" value="ECO:0007669"/>
    <property type="project" value="InterPro"/>
</dbReference>
<name>A0AB39BW53_9BACI</name>
<protein>
    <submittedName>
        <fullName evidence="2">ABC transporter permease</fullName>
    </submittedName>
</protein>
<dbReference type="RefSeq" id="WP_368505384.1">
    <property type="nucleotide sequence ID" value="NZ_CP162551.1"/>
</dbReference>
<keyword evidence="1" id="KW-1133">Transmembrane helix</keyword>
<feature type="transmembrane region" description="Helical" evidence="1">
    <location>
        <begin position="153"/>
        <end position="173"/>
    </location>
</feature>
<feature type="transmembrane region" description="Helical" evidence="1">
    <location>
        <begin position="180"/>
        <end position="199"/>
    </location>
</feature>
<dbReference type="Pfam" id="PF12679">
    <property type="entry name" value="ABC2_membrane_2"/>
    <property type="match status" value="1"/>
</dbReference>
<sequence>MKQWLVLFQKELLEMARNYKLIWLPLVFILLSMIDPLTTYYMPQILEMSGGLPEGAVFEMPLPSAPEVLMMTVSQLNLLGVLIIVLASMGTIAAERKSGLAGMILVKPIPYSSYVTAKWAGLSVVGLVSVFLGYLAGWYYVTLLFEPISFATFLQSYLLFALWFVFIFTLTIFFNTVVKVPGLVAFATLATVIVLSVLTNTFEKWMMWSPAQLTGNVGSLLIEGRTLEDLWLTVMVTLILVVLLMISAVNILRNKELAE</sequence>
<evidence type="ECO:0000313" key="2">
    <source>
        <dbReference type="EMBL" id="XDI38059.1"/>
    </source>
</evidence>
<dbReference type="EMBL" id="CP162551">
    <property type="protein sequence ID" value="XDI38059.1"/>
    <property type="molecule type" value="Genomic_DNA"/>
</dbReference>
<dbReference type="GO" id="GO:0005886">
    <property type="term" value="C:plasma membrane"/>
    <property type="evidence" value="ECO:0007669"/>
    <property type="project" value="UniProtKB-SubCell"/>
</dbReference>
<feature type="transmembrane region" description="Helical" evidence="1">
    <location>
        <begin position="21"/>
        <end position="42"/>
    </location>
</feature>
<accession>A0AB39BW53</accession>
<gene>
    <name evidence="2" type="ORF">AB3N04_06985</name>
</gene>
<dbReference type="AlphaFoldDB" id="A0AB39BW53"/>
<keyword evidence="1" id="KW-0812">Transmembrane</keyword>
<keyword evidence="1" id="KW-0472">Membrane</keyword>
<feature type="transmembrane region" description="Helical" evidence="1">
    <location>
        <begin position="115"/>
        <end position="141"/>
    </location>
</feature>
<feature type="transmembrane region" description="Helical" evidence="1">
    <location>
        <begin position="230"/>
        <end position="252"/>
    </location>
</feature>
<reference evidence="2" key="1">
    <citation type="submission" date="2024-07" db="EMBL/GenBank/DDBJ databases">
        <title>Identification and characteristics of an arsenic-resistant bacterial isolate, which belongs to a novel species.</title>
        <authorList>
            <person name="Juszczyk A."/>
            <person name="Kowalczyk A."/>
            <person name="Was K."/>
            <person name="Kosowicz W."/>
            <person name="Budzyn A."/>
            <person name="Latowski D."/>
        </authorList>
    </citation>
    <scope>NUCLEOTIDE SEQUENCE</scope>
    <source>
        <strain evidence="2">As8PL</strain>
    </source>
</reference>
<dbReference type="PANTHER" id="PTHR43471">
    <property type="entry name" value="ABC TRANSPORTER PERMEASE"/>
    <property type="match status" value="1"/>
</dbReference>
<organism evidence="2">
    <name type="scientific">Alkalihalophilus sp. As8PL</name>
    <dbReference type="NCBI Taxonomy" id="3237103"/>
    <lineage>
        <taxon>Bacteria</taxon>
        <taxon>Bacillati</taxon>
        <taxon>Bacillota</taxon>
        <taxon>Bacilli</taxon>
        <taxon>Bacillales</taxon>
        <taxon>Bacillaceae</taxon>
        <taxon>Alkalihalophilus</taxon>
    </lineage>
</organism>